<comment type="function">
    <text evidence="8">Mediates the side-chain deamidation of N-terminal glutamine residues to glutamate, an important step in N-end rule pathway of protein degradation. Conversion of the resulting N-terminal glutamine to glutamate renders the protein susceptible to arginylation, polyubiquitination and degradation as specified by the N-end rule. Does not act on substrates with internal or C-terminal glutamine and does not act on non-glutamine residues in any position.</text>
</comment>
<dbReference type="PANTHER" id="PTHR13035">
    <property type="entry name" value="PROTEIN N-TERMINAL GLUTAMINE AMIDOHYDROLASE"/>
    <property type="match status" value="1"/>
</dbReference>
<dbReference type="GO" id="GO:0005829">
    <property type="term" value="C:cytosol"/>
    <property type="evidence" value="ECO:0007669"/>
    <property type="project" value="TreeGrafter"/>
</dbReference>
<dbReference type="EMBL" id="KQ965788">
    <property type="protein sequence ID" value="KXS12423.1"/>
    <property type="molecule type" value="Genomic_DNA"/>
</dbReference>
<evidence type="ECO:0000313" key="10">
    <source>
        <dbReference type="EMBL" id="KXS12423.1"/>
    </source>
</evidence>
<dbReference type="InterPro" id="IPR039733">
    <property type="entry name" value="NTAQ1"/>
</dbReference>
<evidence type="ECO:0000313" key="11">
    <source>
        <dbReference type="Proteomes" id="UP000070544"/>
    </source>
</evidence>
<comment type="similarity">
    <text evidence="1 8">Belongs to the NTAQ1 family.</text>
</comment>
<dbReference type="AlphaFoldDB" id="A0A139A7S7"/>
<organism evidence="10 11">
    <name type="scientific">Gonapodya prolifera (strain JEL478)</name>
    <name type="common">Monoblepharis prolifera</name>
    <dbReference type="NCBI Taxonomy" id="1344416"/>
    <lineage>
        <taxon>Eukaryota</taxon>
        <taxon>Fungi</taxon>
        <taxon>Fungi incertae sedis</taxon>
        <taxon>Chytridiomycota</taxon>
        <taxon>Chytridiomycota incertae sedis</taxon>
        <taxon>Monoblepharidomycetes</taxon>
        <taxon>Monoblepharidales</taxon>
        <taxon>Gonapodyaceae</taxon>
        <taxon>Gonapodya</taxon>
    </lineage>
</organism>
<evidence type="ECO:0000256" key="4">
    <source>
        <dbReference type="ARBA" id="ARBA00021247"/>
    </source>
</evidence>
<evidence type="ECO:0000256" key="2">
    <source>
        <dbReference type="ARBA" id="ARBA00011245"/>
    </source>
</evidence>
<evidence type="ECO:0000256" key="3">
    <source>
        <dbReference type="ARBA" id="ARBA00012718"/>
    </source>
</evidence>
<dbReference type="InterPro" id="IPR023128">
    <property type="entry name" value="Prot_N_Gln_amidohydro_ab_roll"/>
</dbReference>
<reference evidence="10 11" key="1">
    <citation type="journal article" date="2015" name="Genome Biol. Evol.">
        <title>Phylogenomic analyses indicate that early fungi evolved digesting cell walls of algal ancestors of land plants.</title>
        <authorList>
            <person name="Chang Y."/>
            <person name="Wang S."/>
            <person name="Sekimoto S."/>
            <person name="Aerts A.L."/>
            <person name="Choi C."/>
            <person name="Clum A."/>
            <person name="LaButti K.M."/>
            <person name="Lindquist E.A."/>
            <person name="Yee Ngan C."/>
            <person name="Ohm R.A."/>
            <person name="Salamov A.A."/>
            <person name="Grigoriev I.V."/>
            <person name="Spatafora J.W."/>
            <person name="Berbee M.L."/>
        </authorList>
    </citation>
    <scope>NUCLEOTIDE SEQUENCE [LARGE SCALE GENOMIC DNA]</scope>
    <source>
        <strain evidence="10 11">JEL478</strain>
    </source>
</reference>
<dbReference type="InterPro" id="IPR037132">
    <property type="entry name" value="N_Gln_amidohydro_ab_roll_sf"/>
</dbReference>
<dbReference type="OrthoDB" id="191192at2759"/>
<dbReference type="GO" id="GO:0070773">
    <property type="term" value="F:protein-N-terminal glutamine amidohydrolase activity"/>
    <property type="evidence" value="ECO:0007669"/>
    <property type="project" value="UniProtKB-UniRule"/>
</dbReference>
<dbReference type="Pfam" id="PF09764">
    <property type="entry name" value="Nt_Gln_amidase"/>
    <property type="match status" value="1"/>
</dbReference>
<evidence type="ECO:0000256" key="6">
    <source>
        <dbReference type="ARBA" id="ARBA00029677"/>
    </source>
</evidence>
<accession>A0A139A7S7</accession>
<evidence type="ECO:0000256" key="7">
    <source>
        <dbReference type="ARBA" id="ARBA00048768"/>
    </source>
</evidence>
<sequence>MVASVPEFPISRADCAYTSCYCEENVWWLCKAAVDRGLGNRSFAVFVSNTHQTIPLWRQQRAAEPAAAVVWDYHVLFVLKTQTGTFVYDLDSTLPFPCPLEDYYDLAINPEGIATRLRPNYRRLFRIIAASTFVSHFASNRSHMRRKDGTWSAPPPSYPPIVSNEGKTSMNLDSYRMMDSVSVSALDSASNVFGLVVSEDAMVNFFYNGPNMQVAVLKGSAGSSNPPSE</sequence>
<dbReference type="PANTHER" id="PTHR13035:SF0">
    <property type="entry name" value="PROTEIN N-TERMINAL GLUTAMINE AMIDOHYDROLASE"/>
    <property type="match status" value="1"/>
</dbReference>
<proteinExistence type="inferred from homology"/>
<dbReference type="GO" id="GO:0005634">
    <property type="term" value="C:nucleus"/>
    <property type="evidence" value="ECO:0007669"/>
    <property type="project" value="TreeGrafter"/>
</dbReference>
<comment type="subunit">
    <text evidence="2 8">Monomer.</text>
</comment>
<dbReference type="Gene3D" id="3.10.620.10">
    <property type="entry name" value="Protein N-terminal glutamine amidohydrolase, alpha beta roll"/>
    <property type="match status" value="1"/>
</dbReference>
<gene>
    <name evidence="10" type="ORF">M427DRAFT_101408</name>
</gene>
<dbReference type="EC" id="3.5.1.122" evidence="3 8"/>
<keyword evidence="11" id="KW-1185">Reference proteome</keyword>
<dbReference type="Proteomes" id="UP000070544">
    <property type="component" value="Unassembled WGS sequence"/>
</dbReference>
<evidence type="ECO:0000259" key="9">
    <source>
        <dbReference type="Pfam" id="PF09764"/>
    </source>
</evidence>
<protein>
    <recommendedName>
        <fullName evidence="4 8">Protein N-terminal glutamine amidohydrolase</fullName>
        <ecNumber evidence="3 8">3.5.1.122</ecNumber>
    </recommendedName>
    <alternativeName>
        <fullName evidence="6 8">Protein NH2-terminal glutamine deamidase</fullName>
    </alternativeName>
</protein>
<dbReference type="GO" id="GO:0008418">
    <property type="term" value="F:protein-N-terminal asparagine amidohydrolase activity"/>
    <property type="evidence" value="ECO:0007669"/>
    <property type="project" value="UniProtKB-UniRule"/>
</dbReference>
<dbReference type="OMA" id="GWGTVYS"/>
<keyword evidence="5 8" id="KW-0378">Hydrolase</keyword>
<feature type="domain" description="Protein N-terminal glutamine amidohydrolase alpha beta roll" evidence="9">
    <location>
        <begin position="17"/>
        <end position="206"/>
    </location>
</feature>
<evidence type="ECO:0000256" key="5">
    <source>
        <dbReference type="ARBA" id="ARBA00022801"/>
    </source>
</evidence>
<name>A0A139A7S7_GONPJ</name>
<evidence type="ECO:0000256" key="1">
    <source>
        <dbReference type="ARBA" id="ARBA00008985"/>
    </source>
</evidence>
<comment type="catalytic activity">
    <reaction evidence="7 8">
        <text>N-terminal L-glutaminyl-[protein] + H2O = N-terminal L-glutamyl-[protein] + NH4(+)</text>
        <dbReference type="Rhea" id="RHEA:50680"/>
        <dbReference type="Rhea" id="RHEA-COMP:12668"/>
        <dbReference type="Rhea" id="RHEA-COMP:12777"/>
        <dbReference type="ChEBI" id="CHEBI:15377"/>
        <dbReference type="ChEBI" id="CHEBI:28938"/>
        <dbReference type="ChEBI" id="CHEBI:64721"/>
        <dbReference type="ChEBI" id="CHEBI:64722"/>
        <dbReference type="EC" id="3.5.1.122"/>
    </reaction>
</comment>
<evidence type="ECO:0000256" key="8">
    <source>
        <dbReference type="RuleBase" id="RU367082"/>
    </source>
</evidence>